<comment type="similarity">
    <text evidence="2">Belongs to the RibF family.</text>
</comment>
<evidence type="ECO:0000256" key="9">
    <source>
        <dbReference type="ARBA" id="ARBA00022840"/>
    </source>
</evidence>
<dbReference type="InterPro" id="IPR014729">
    <property type="entry name" value="Rossmann-like_a/b/a_fold"/>
</dbReference>
<evidence type="ECO:0000256" key="4">
    <source>
        <dbReference type="ARBA" id="ARBA00022643"/>
    </source>
</evidence>
<evidence type="ECO:0000259" key="10">
    <source>
        <dbReference type="Pfam" id="PF01687"/>
    </source>
</evidence>
<evidence type="ECO:0000256" key="2">
    <source>
        <dbReference type="ARBA" id="ARBA00010214"/>
    </source>
</evidence>
<evidence type="ECO:0000256" key="8">
    <source>
        <dbReference type="ARBA" id="ARBA00022827"/>
    </source>
</evidence>
<dbReference type="SUPFAM" id="SSF52374">
    <property type="entry name" value="Nucleotidylyl transferase"/>
    <property type="match status" value="1"/>
</dbReference>
<dbReference type="GO" id="GO:0009231">
    <property type="term" value="P:riboflavin biosynthetic process"/>
    <property type="evidence" value="ECO:0007669"/>
    <property type="project" value="InterPro"/>
</dbReference>
<dbReference type="EMBL" id="BARV01028040">
    <property type="protein sequence ID" value="GAI44043.1"/>
    <property type="molecule type" value="Genomic_DNA"/>
</dbReference>
<gene>
    <name evidence="12" type="ORF">S06H3_44991</name>
</gene>
<evidence type="ECO:0000256" key="1">
    <source>
        <dbReference type="ARBA" id="ARBA00004726"/>
    </source>
</evidence>
<keyword evidence="5" id="KW-0808">Transferase</keyword>
<dbReference type="Gene3D" id="3.40.50.620">
    <property type="entry name" value="HUPs"/>
    <property type="match status" value="1"/>
</dbReference>
<dbReference type="InterPro" id="IPR023468">
    <property type="entry name" value="Riboflavin_kinase"/>
</dbReference>
<dbReference type="InterPro" id="IPR015865">
    <property type="entry name" value="Riboflavin_kinase_bac/euk"/>
</dbReference>
<feature type="domain" description="Riboflavin kinase" evidence="10">
    <location>
        <begin position="183"/>
        <end position="211"/>
    </location>
</feature>
<dbReference type="GO" id="GO:0005524">
    <property type="term" value="F:ATP binding"/>
    <property type="evidence" value="ECO:0007669"/>
    <property type="project" value="UniProtKB-KW"/>
</dbReference>
<evidence type="ECO:0000256" key="3">
    <source>
        <dbReference type="ARBA" id="ARBA00022630"/>
    </source>
</evidence>
<keyword evidence="8" id="KW-0274">FAD</keyword>
<protein>
    <recommendedName>
        <fullName evidence="13">FAD synthase</fullName>
    </recommendedName>
</protein>
<dbReference type="CDD" id="cd02064">
    <property type="entry name" value="FAD_synthetase_N"/>
    <property type="match status" value="1"/>
</dbReference>
<feature type="non-terminal residue" evidence="12">
    <location>
        <position position="216"/>
    </location>
</feature>
<accession>X1NKC9</accession>
<evidence type="ECO:0000256" key="7">
    <source>
        <dbReference type="ARBA" id="ARBA00022741"/>
    </source>
</evidence>
<dbReference type="GO" id="GO:0003919">
    <property type="term" value="F:FMN adenylyltransferase activity"/>
    <property type="evidence" value="ECO:0007669"/>
    <property type="project" value="InterPro"/>
</dbReference>
<dbReference type="PANTHER" id="PTHR22749">
    <property type="entry name" value="RIBOFLAVIN KINASE/FMN ADENYLYLTRANSFERASE"/>
    <property type="match status" value="1"/>
</dbReference>
<feature type="domain" description="FAD synthetase" evidence="11">
    <location>
        <begin position="13"/>
        <end position="165"/>
    </location>
</feature>
<dbReference type="AlphaFoldDB" id="X1NKC9"/>
<dbReference type="GO" id="GO:0009398">
    <property type="term" value="P:FMN biosynthetic process"/>
    <property type="evidence" value="ECO:0007669"/>
    <property type="project" value="TreeGrafter"/>
</dbReference>
<keyword evidence="9" id="KW-0067">ATP-binding</keyword>
<reference evidence="12" key="1">
    <citation type="journal article" date="2014" name="Front. Microbiol.">
        <title>High frequency of phylogenetically diverse reductive dehalogenase-homologous genes in deep subseafloor sedimentary metagenomes.</title>
        <authorList>
            <person name="Kawai M."/>
            <person name="Futagami T."/>
            <person name="Toyoda A."/>
            <person name="Takaki Y."/>
            <person name="Nishi S."/>
            <person name="Hori S."/>
            <person name="Arai W."/>
            <person name="Tsubouchi T."/>
            <person name="Morono Y."/>
            <person name="Uchiyama I."/>
            <person name="Ito T."/>
            <person name="Fujiyama A."/>
            <person name="Inagaki F."/>
            <person name="Takami H."/>
        </authorList>
    </citation>
    <scope>NUCLEOTIDE SEQUENCE</scope>
    <source>
        <strain evidence="12">Expedition CK06-06</strain>
    </source>
</reference>
<evidence type="ECO:0000256" key="6">
    <source>
        <dbReference type="ARBA" id="ARBA00022695"/>
    </source>
</evidence>
<dbReference type="PANTHER" id="PTHR22749:SF6">
    <property type="entry name" value="RIBOFLAVIN KINASE"/>
    <property type="match status" value="1"/>
</dbReference>
<dbReference type="InterPro" id="IPR023465">
    <property type="entry name" value="Riboflavin_kinase_dom_sf"/>
</dbReference>
<dbReference type="FunFam" id="3.40.50.620:FF:000021">
    <property type="entry name" value="Riboflavin biosynthesis protein"/>
    <property type="match status" value="1"/>
</dbReference>
<dbReference type="UniPathway" id="UPA00277">
    <property type="reaction ID" value="UER00407"/>
</dbReference>
<keyword evidence="7" id="KW-0547">Nucleotide-binding</keyword>
<name>X1NKC9_9ZZZZ</name>
<dbReference type="Pfam" id="PF06574">
    <property type="entry name" value="FAD_syn"/>
    <property type="match status" value="1"/>
</dbReference>
<comment type="caution">
    <text evidence="12">The sequence shown here is derived from an EMBL/GenBank/DDBJ whole genome shotgun (WGS) entry which is preliminary data.</text>
</comment>
<keyword evidence="3" id="KW-0285">Flavoprotein</keyword>
<proteinExistence type="inferred from homology"/>
<sequence>MQVEEELGKLPAEKDMLLTIGVFDGVHLGHRYLISQLTELAKQQGLLSGVVTFRQHPQEVLSPQTRLPFLIDLAQRTNLLKNEGVEAIITLSFTPELAQLSAGQFIGLLKKYLRMRGVVIGPDFALGQNREGNTDTLRRLGQEMGFSVTVVPPIIINGEVVSSTAIRNALAEGDMKRVQNLVGRPFSLHGRVIPGAERGIKLGFPTANLDTDPEQA</sequence>
<dbReference type="GO" id="GO:0008531">
    <property type="term" value="F:riboflavin kinase activity"/>
    <property type="evidence" value="ECO:0007669"/>
    <property type="project" value="InterPro"/>
</dbReference>
<organism evidence="12">
    <name type="scientific">marine sediment metagenome</name>
    <dbReference type="NCBI Taxonomy" id="412755"/>
    <lineage>
        <taxon>unclassified sequences</taxon>
        <taxon>metagenomes</taxon>
        <taxon>ecological metagenomes</taxon>
    </lineage>
</organism>
<evidence type="ECO:0000256" key="5">
    <source>
        <dbReference type="ARBA" id="ARBA00022679"/>
    </source>
</evidence>
<dbReference type="Pfam" id="PF01687">
    <property type="entry name" value="Flavokinase"/>
    <property type="match status" value="1"/>
</dbReference>
<dbReference type="InterPro" id="IPR015864">
    <property type="entry name" value="FAD_synthase"/>
</dbReference>
<keyword evidence="6" id="KW-0548">Nucleotidyltransferase</keyword>
<comment type="pathway">
    <text evidence="1">Cofactor biosynthesis; FAD biosynthesis; FAD from FMN: step 1/1.</text>
</comment>
<dbReference type="GO" id="GO:0006747">
    <property type="term" value="P:FAD biosynthetic process"/>
    <property type="evidence" value="ECO:0007669"/>
    <property type="project" value="UniProtKB-UniPathway"/>
</dbReference>
<evidence type="ECO:0000313" key="12">
    <source>
        <dbReference type="EMBL" id="GAI44043.1"/>
    </source>
</evidence>
<evidence type="ECO:0008006" key="13">
    <source>
        <dbReference type="Google" id="ProtNLM"/>
    </source>
</evidence>
<dbReference type="SUPFAM" id="SSF82114">
    <property type="entry name" value="Riboflavin kinase-like"/>
    <property type="match status" value="1"/>
</dbReference>
<evidence type="ECO:0000259" key="11">
    <source>
        <dbReference type="Pfam" id="PF06574"/>
    </source>
</evidence>
<keyword evidence="4" id="KW-0288">FMN</keyword>
<dbReference type="Gene3D" id="2.40.30.30">
    <property type="entry name" value="Riboflavin kinase-like"/>
    <property type="match status" value="1"/>
</dbReference>